<protein>
    <submittedName>
        <fullName evidence="2">Uncharacterized protein</fullName>
    </submittedName>
</protein>
<dbReference type="InParanoid" id="C5KX84"/>
<keyword evidence="3" id="KW-1185">Reference proteome</keyword>
<dbReference type="Proteomes" id="UP000007800">
    <property type="component" value="Unassembled WGS sequence"/>
</dbReference>
<sequence length="93" mass="10690">MVEAESRISDLEARLKTVKMEAQRQGRMAEQMKSKAMEAREALAIANRAGEDAKEKENRLRSETERLKRQLEVTTRKLEKEIVAAMAMISMPR</sequence>
<dbReference type="EMBL" id="GG677119">
    <property type="protein sequence ID" value="EER10940.1"/>
    <property type="molecule type" value="Genomic_DNA"/>
</dbReference>
<keyword evidence="1" id="KW-0175">Coiled coil</keyword>
<evidence type="ECO:0000256" key="1">
    <source>
        <dbReference type="SAM" id="Coils"/>
    </source>
</evidence>
<name>C5KX84_PERM5</name>
<accession>C5KX84</accession>
<dbReference type="AlphaFoldDB" id="C5KX84"/>
<proteinExistence type="predicted"/>
<organism evidence="3">
    <name type="scientific">Perkinsus marinus (strain ATCC 50983 / TXsc)</name>
    <dbReference type="NCBI Taxonomy" id="423536"/>
    <lineage>
        <taxon>Eukaryota</taxon>
        <taxon>Sar</taxon>
        <taxon>Alveolata</taxon>
        <taxon>Perkinsozoa</taxon>
        <taxon>Perkinsea</taxon>
        <taxon>Perkinsida</taxon>
        <taxon>Perkinsidae</taxon>
        <taxon>Perkinsus</taxon>
    </lineage>
</organism>
<dbReference type="RefSeq" id="XP_002779145.1">
    <property type="nucleotide sequence ID" value="XM_002779099.1"/>
</dbReference>
<gene>
    <name evidence="2" type="ORF">Pmar_PMAR021419</name>
</gene>
<reference evidence="2 3" key="1">
    <citation type="submission" date="2008-07" db="EMBL/GenBank/DDBJ databases">
        <authorList>
            <person name="El-Sayed N."/>
            <person name="Caler E."/>
            <person name="Inman J."/>
            <person name="Amedeo P."/>
            <person name="Hass B."/>
            <person name="Wortman J."/>
        </authorList>
    </citation>
    <scope>NUCLEOTIDE SEQUENCE [LARGE SCALE GENOMIC DNA]</scope>
    <source>
        <strain evidence="3">ATCC 50983 / TXsc</strain>
    </source>
</reference>
<dbReference type="GeneID" id="9055974"/>
<evidence type="ECO:0000313" key="2">
    <source>
        <dbReference type="EMBL" id="EER10940.1"/>
    </source>
</evidence>
<feature type="coiled-coil region" evidence="1">
    <location>
        <begin position="1"/>
        <end position="81"/>
    </location>
</feature>
<evidence type="ECO:0000313" key="3">
    <source>
        <dbReference type="Proteomes" id="UP000007800"/>
    </source>
</evidence>